<protein>
    <submittedName>
        <fullName evidence="2">Uncharacterized protein</fullName>
    </submittedName>
</protein>
<name>A0A168LJ44_ABSGL</name>
<dbReference type="AlphaFoldDB" id="A0A168LJ44"/>
<feature type="region of interest" description="Disordered" evidence="1">
    <location>
        <begin position="310"/>
        <end position="338"/>
    </location>
</feature>
<keyword evidence="3" id="KW-1185">Reference proteome</keyword>
<gene>
    <name evidence="2" type="primary">ABSGL_02347.1 scaffold 3364</name>
</gene>
<dbReference type="Proteomes" id="UP000078561">
    <property type="component" value="Unassembled WGS sequence"/>
</dbReference>
<proteinExistence type="predicted"/>
<evidence type="ECO:0000256" key="1">
    <source>
        <dbReference type="SAM" id="MobiDB-lite"/>
    </source>
</evidence>
<evidence type="ECO:0000313" key="3">
    <source>
        <dbReference type="Proteomes" id="UP000078561"/>
    </source>
</evidence>
<reference evidence="2" key="1">
    <citation type="submission" date="2016-04" db="EMBL/GenBank/DDBJ databases">
        <authorList>
            <person name="Evans L.H."/>
            <person name="Alamgir A."/>
            <person name="Owens N."/>
            <person name="Weber N.D."/>
            <person name="Virtaneva K."/>
            <person name="Barbian K."/>
            <person name="Babar A."/>
            <person name="Rosenke K."/>
        </authorList>
    </citation>
    <scope>NUCLEOTIDE SEQUENCE [LARGE SCALE GENOMIC DNA]</scope>
    <source>
        <strain evidence="2">CBS 101.48</strain>
    </source>
</reference>
<organism evidence="2">
    <name type="scientific">Absidia glauca</name>
    <name type="common">Pin mould</name>
    <dbReference type="NCBI Taxonomy" id="4829"/>
    <lineage>
        <taxon>Eukaryota</taxon>
        <taxon>Fungi</taxon>
        <taxon>Fungi incertae sedis</taxon>
        <taxon>Mucoromycota</taxon>
        <taxon>Mucoromycotina</taxon>
        <taxon>Mucoromycetes</taxon>
        <taxon>Mucorales</taxon>
        <taxon>Cunninghamellaceae</taxon>
        <taxon>Absidia</taxon>
    </lineage>
</organism>
<feature type="compositionally biased region" description="Acidic residues" evidence="1">
    <location>
        <begin position="93"/>
        <end position="121"/>
    </location>
</feature>
<evidence type="ECO:0000313" key="2">
    <source>
        <dbReference type="EMBL" id="SAL96897.1"/>
    </source>
</evidence>
<feature type="compositionally biased region" description="Acidic residues" evidence="1">
    <location>
        <begin position="129"/>
        <end position="144"/>
    </location>
</feature>
<feature type="compositionally biased region" description="Polar residues" evidence="1">
    <location>
        <begin position="1"/>
        <end position="20"/>
    </location>
</feature>
<accession>A0A168LJ44</accession>
<dbReference type="EMBL" id="LT551459">
    <property type="protein sequence ID" value="SAL96897.1"/>
    <property type="molecule type" value="Genomic_DNA"/>
</dbReference>
<feature type="compositionally biased region" description="Acidic residues" evidence="1">
    <location>
        <begin position="23"/>
        <end position="62"/>
    </location>
</feature>
<feature type="region of interest" description="Disordered" evidence="1">
    <location>
        <begin position="1"/>
        <end position="150"/>
    </location>
</feature>
<sequence length="379" mass="42821">MVTSPLTMTEDTLTGLSNKDTPLDNDDAQLSTDADDSIDNEDETDETDDADDEEVYDDDDLDTSTTYDIDQDPMDGGHYGLALNRNKDHQEEQGDELGEELFVEYDDDDDDDTDQDDDEQDATPHTNQDDDTTGLLFEDDEEEPLDFKNNEHVDLDQLLFEASLKDTTQVDYTQQQHDPLDKTASHDDIDQLLANADNVLSQQQQEEDDNDEHPDHVNDTPLTDSIFQEHIAPDTAPLVPPPGIFAPVEPTPDNDLHTSHYKLPLFGLLVLLLLLYKVSKKNHGSHSRNKFLEKEEKGLPLHIKDLTTPEADSAGLIPSPLQQQQNAEGRRSSTTTTRVATVGIGHTRRISLGHHPMNHYSTIKESKWEDEWQDEKRRL</sequence>
<dbReference type="OrthoDB" id="10633413at2759"/>
<feature type="region of interest" description="Disordered" evidence="1">
    <location>
        <begin position="201"/>
        <end position="221"/>
    </location>
</feature>
<dbReference type="InParanoid" id="A0A168LJ44"/>